<name>A0A9R1XXH5_LACSA</name>
<gene>
    <name evidence="1" type="ORF">LSAT_V11C100019430</name>
</gene>
<dbReference type="Proteomes" id="UP000235145">
    <property type="component" value="Unassembled WGS sequence"/>
</dbReference>
<evidence type="ECO:0000313" key="1">
    <source>
        <dbReference type="EMBL" id="KAJ0227314.1"/>
    </source>
</evidence>
<sequence length="82" mass="9304">MESPIPIPMTEYSDLDQVGTCSIPSPPKWPPLLQVPTPQYRAVRSDRLLYLEICLMIPAQVQVPALQLYLLLEITNPLERVC</sequence>
<organism evidence="1 2">
    <name type="scientific">Lactuca sativa</name>
    <name type="common">Garden lettuce</name>
    <dbReference type="NCBI Taxonomy" id="4236"/>
    <lineage>
        <taxon>Eukaryota</taxon>
        <taxon>Viridiplantae</taxon>
        <taxon>Streptophyta</taxon>
        <taxon>Embryophyta</taxon>
        <taxon>Tracheophyta</taxon>
        <taxon>Spermatophyta</taxon>
        <taxon>Magnoliopsida</taxon>
        <taxon>eudicotyledons</taxon>
        <taxon>Gunneridae</taxon>
        <taxon>Pentapetalae</taxon>
        <taxon>asterids</taxon>
        <taxon>campanulids</taxon>
        <taxon>Asterales</taxon>
        <taxon>Asteraceae</taxon>
        <taxon>Cichorioideae</taxon>
        <taxon>Cichorieae</taxon>
        <taxon>Lactucinae</taxon>
        <taxon>Lactuca</taxon>
    </lineage>
</organism>
<reference evidence="1 2" key="1">
    <citation type="journal article" date="2017" name="Nat. Commun.">
        <title>Genome assembly with in vitro proximity ligation data and whole-genome triplication in lettuce.</title>
        <authorList>
            <person name="Reyes-Chin-Wo S."/>
            <person name="Wang Z."/>
            <person name="Yang X."/>
            <person name="Kozik A."/>
            <person name="Arikit S."/>
            <person name="Song C."/>
            <person name="Xia L."/>
            <person name="Froenicke L."/>
            <person name="Lavelle D.O."/>
            <person name="Truco M.J."/>
            <person name="Xia R."/>
            <person name="Zhu S."/>
            <person name="Xu C."/>
            <person name="Xu H."/>
            <person name="Xu X."/>
            <person name="Cox K."/>
            <person name="Korf I."/>
            <person name="Meyers B.C."/>
            <person name="Michelmore R.W."/>
        </authorList>
    </citation>
    <scope>NUCLEOTIDE SEQUENCE [LARGE SCALE GENOMIC DNA]</scope>
    <source>
        <strain evidence="2">cv. Salinas</strain>
        <tissue evidence="1">Seedlings</tissue>
    </source>
</reference>
<keyword evidence="2" id="KW-1185">Reference proteome</keyword>
<evidence type="ECO:0000313" key="2">
    <source>
        <dbReference type="Proteomes" id="UP000235145"/>
    </source>
</evidence>
<dbReference type="AlphaFoldDB" id="A0A9R1XXH5"/>
<proteinExistence type="predicted"/>
<comment type="caution">
    <text evidence="1">The sequence shown here is derived from an EMBL/GenBank/DDBJ whole genome shotgun (WGS) entry which is preliminary data.</text>
</comment>
<accession>A0A9R1XXH5</accession>
<protein>
    <submittedName>
        <fullName evidence="1">Uncharacterized protein</fullName>
    </submittedName>
</protein>
<dbReference type="EMBL" id="NBSK02000001">
    <property type="protein sequence ID" value="KAJ0227314.1"/>
    <property type="molecule type" value="Genomic_DNA"/>
</dbReference>